<feature type="domain" description="Ig-like" evidence="2">
    <location>
        <begin position="130"/>
        <end position="218"/>
    </location>
</feature>
<keyword evidence="1" id="KW-1015">Disulfide bond</keyword>
<accession>A0ABM3FKT6</accession>
<dbReference type="Proteomes" id="UP000829291">
    <property type="component" value="Chromosome 2"/>
</dbReference>
<evidence type="ECO:0000256" key="1">
    <source>
        <dbReference type="ARBA" id="ARBA00023157"/>
    </source>
</evidence>
<dbReference type="InterPro" id="IPR013783">
    <property type="entry name" value="Ig-like_fold"/>
</dbReference>
<proteinExistence type="predicted"/>
<evidence type="ECO:0000313" key="3">
    <source>
        <dbReference type="Proteomes" id="UP000829291"/>
    </source>
</evidence>
<name>A0ABM3FKT6_NEOLC</name>
<dbReference type="InterPro" id="IPR007110">
    <property type="entry name" value="Ig-like_dom"/>
</dbReference>
<dbReference type="InterPro" id="IPR013162">
    <property type="entry name" value="CD80_C2-set"/>
</dbReference>
<organism evidence="3 4">
    <name type="scientific">Neodiprion lecontei</name>
    <name type="common">Redheaded pine sawfly</name>
    <dbReference type="NCBI Taxonomy" id="441921"/>
    <lineage>
        <taxon>Eukaryota</taxon>
        <taxon>Metazoa</taxon>
        <taxon>Ecdysozoa</taxon>
        <taxon>Arthropoda</taxon>
        <taxon>Hexapoda</taxon>
        <taxon>Insecta</taxon>
        <taxon>Pterygota</taxon>
        <taxon>Neoptera</taxon>
        <taxon>Endopterygota</taxon>
        <taxon>Hymenoptera</taxon>
        <taxon>Tenthredinoidea</taxon>
        <taxon>Diprionidae</taxon>
        <taxon>Diprioninae</taxon>
        <taxon>Neodiprion</taxon>
    </lineage>
</organism>
<gene>
    <name evidence="4" type="primary">LOC107216975</name>
</gene>
<dbReference type="PANTHER" id="PTHR21261:SF14">
    <property type="entry name" value="BEATEN PATH IV, ISOFORM B"/>
    <property type="match status" value="1"/>
</dbReference>
<dbReference type="PROSITE" id="PS50835">
    <property type="entry name" value="IG_LIKE"/>
    <property type="match status" value="1"/>
</dbReference>
<dbReference type="SUPFAM" id="SSF48726">
    <property type="entry name" value="Immunoglobulin"/>
    <property type="match status" value="1"/>
</dbReference>
<dbReference type="InterPro" id="IPR036179">
    <property type="entry name" value="Ig-like_dom_sf"/>
</dbReference>
<reference evidence="4" key="1">
    <citation type="submission" date="2025-08" db="UniProtKB">
        <authorList>
            <consortium name="RefSeq"/>
        </authorList>
    </citation>
    <scope>IDENTIFICATION</scope>
    <source>
        <tissue evidence="4">Thorax and Abdomen</tissue>
    </source>
</reference>
<evidence type="ECO:0000259" key="2">
    <source>
        <dbReference type="PROSITE" id="PS50835"/>
    </source>
</evidence>
<dbReference type="PANTHER" id="PTHR21261">
    <property type="entry name" value="BEAT PROTEIN"/>
    <property type="match status" value="1"/>
</dbReference>
<dbReference type="GeneID" id="107216975"/>
<protein>
    <submittedName>
        <fullName evidence="4">Uncharacterized protein LOC107216975 isoform X2</fullName>
    </submittedName>
</protein>
<evidence type="ECO:0000313" key="4">
    <source>
        <dbReference type="RefSeq" id="XP_046588642.1"/>
    </source>
</evidence>
<dbReference type="RefSeq" id="XP_046588642.1">
    <property type="nucleotide sequence ID" value="XM_046732686.1"/>
</dbReference>
<dbReference type="Pfam" id="PF08205">
    <property type="entry name" value="C2-set_2"/>
    <property type="match status" value="1"/>
</dbReference>
<dbReference type="Gene3D" id="2.60.40.10">
    <property type="entry name" value="Immunoglobulins"/>
    <property type="match status" value="1"/>
</dbReference>
<sequence length="258" mass="28829">MSRLHVSNRPLFRIVFIIERKLQPLSWLNIEKSLGLRRVCICVPELLTPRLISQWRRCGLNVDVTALGLRLGARCVHKAHMSDSQQVFLRHVSLRTSGLYRCEVSAEAPSFTSVHGDGHMEVISLPQEDPQITGEEKVYASGDILALNCTSSKSFPPARLKWFINGVPARSDYEALIQQHGLVSSVSGLRLEVGPHHLTEGKINVRCEATVQSSRPIKEPLIDYRKAQVFVQGSAYLPRPCLMLLVGFLTVTRLLALS</sequence>
<keyword evidence="3" id="KW-1185">Reference proteome</keyword>